<keyword evidence="6" id="KW-1185">Reference proteome</keyword>
<reference evidence="6" key="1">
    <citation type="journal article" date="2013" name="Stand. Genomic Sci.">
        <title>Complete genome sequence of the halophilic bacterium Spirochaeta africana type strain (Z-7692(T)) from the alkaline Lake Magadi in the East African Rift.</title>
        <authorList>
            <person name="Liolos K."/>
            <person name="Abt B."/>
            <person name="Scheuner C."/>
            <person name="Teshima H."/>
            <person name="Held B."/>
            <person name="Lapidus A."/>
            <person name="Nolan M."/>
            <person name="Lucas S."/>
            <person name="Deshpande S."/>
            <person name="Cheng J.F."/>
            <person name="Tapia R."/>
            <person name="Goodwin L.A."/>
            <person name="Pitluck S."/>
            <person name="Pagani I."/>
            <person name="Ivanova N."/>
            <person name="Mavromatis K."/>
            <person name="Mikhailova N."/>
            <person name="Huntemann M."/>
            <person name="Pati A."/>
            <person name="Chen A."/>
            <person name="Palaniappan K."/>
            <person name="Land M."/>
            <person name="Rohde M."/>
            <person name="Tindall B.J."/>
            <person name="Detter J.C."/>
            <person name="Goker M."/>
            <person name="Bristow J."/>
            <person name="Eisen J.A."/>
            <person name="Markowitz V."/>
            <person name="Hugenholtz P."/>
            <person name="Woyke T."/>
            <person name="Klenk H.P."/>
            <person name="Kyrpides N.C."/>
        </authorList>
    </citation>
    <scope>NUCLEOTIDE SEQUENCE</scope>
    <source>
        <strain evidence="6">ATCC 700263 / DSM 8902 / Z-7692</strain>
    </source>
</reference>
<dbReference type="Gene3D" id="3.90.1150.10">
    <property type="entry name" value="Aspartate Aminotransferase, domain 1"/>
    <property type="match status" value="1"/>
</dbReference>
<evidence type="ECO:0000313" key="5">
    <source>
        <dbReference type="EMBL" id="AFG36465.1"/>
    </source>
</evidence>
<evidence type="ECO:0000259" key="4">
    <source>
        <dbReference type="Pfam" id="PF01212"/>
    </source>
</evidence>
<dbReference type="STRING" id="889378.Spiaf_0360"/>
<comment type="similarity">
    <text evidence="2">Belongs to the threonine aldolase family.</text>
</comment>
<proteinExistence type="inferred from homology"/>
<dbReference type="InterPro" id="IPR001597">
    <property type="entry name" value="ArAA_b-elim_lyase/Thr_aldolase"/>
</dbReference>
<evidence type="ECO:0000256" key="2">
    <source>
        <dbReference type="ARBA" id="ARBA00006966"/>
    </source>
</evidence>
<evidence type="ECO:0000256" key="3">
    <source>
        <dbReference type="ARBA" id="ARBA00022898"/>
    </source>
</evidence>
<dbReference type="InterPro" id="IPR015422">
    <property type="entry name" value="PyrdxlP-dep_Trfase_small"/>
</dbReference>
<protein>
    <submittedName>
        <fullName evidence="5">Threonine aldolase</fullName>
    </submittedName>
</protein>
<dbReference type="SUPFAM" id="SSF53383">
    <property type="entry name" value="PLP-dependent transferases"/>
    <property type="match status" value="1"/>
</dbReference>
<keyword evidence="3" id="KW-0663">Pyridoxal phosphate</keyword>
<dbReference type="Gene3D" id="3.40.640.10">
    <property type="entry name" value="Type I PLP-dependent aspartate aminotransferase-like (Major domain)"/>
    <property type="match status" value="1"/>
</dbReference>
<sequence>MEQRFFASDNSSPAHPAVLEAVARANNGHAGSYGADPWTAEAIQQLQQLFGTGTTVPEVLLAYNGTGANTMALRALVPRYGSVLCTGIAHINRDEAGAVQAAGAGRLCAVPGENGKLGPDDIRRWADDQGVEHHSQPAAVSITQPTEIGTLYSLTELQEIAACCREHRVKLHMDGARFANACVALGCSPAEAAAGVDMLAFGGTKNGMLFGEAVVVFDAETAGQLRYHRKQLAQLHSKMRYIGAQFTALLQDGLYLENAAAANAAAAQLAAGVAALQAPDVAVVYPVEANGVFLRMPAPAAQTLQQHWPFYCWEPGVYRIMCSWDTREEDIASFLRELKKECG</sequence>
<dbReference type="GO" id="GO:0006520">
    <property type="term" value="P:amino acid metabolic process"/>
    <property type="evidence" value="ECO:0007669"/>
    <property type="project" value="InterPro"/>
</dbReference>
<dbReference type="InterPro" id="IPR015421">
    <property type="entry name" value="PyrdxlP-dep_Trfase_major"/>
</dbReference>
<dbReference type="eggNOG" id="COG2008">
    <property type="taxonomic scope" value="Bacteria"/>
</dbReference>
<evidence type="ECO:0000313" key="6">
    <source>
        <dbReference type="Proteomes" id="UP000007383"/>
    </source>
</evidence>
<dbReference type="PANTHER" id="PTHR48097:SF5">
    <property type="entry name" value="LOW SPECIFICITY L-THREONINE ALDOLASE"/>
    <property type="match status" value="1"/>
</dbReference>
<dbReference type="KEGG" id="sfc:Spiaf_0360"/>
<dbReference type="PANTHER" id="PTHR48097">
    <property type="entry name" value="L-THREONINE ALDOLASE-RELATED"/>
    <property type="match status" value="1"/>
</dbReference>
<dbReference type="OrthoDB" id="9774495at2"/>
<dbReference type="RefSeq" id="WP_014454463.1">
    <property type="nucleotide sequence ID" value="NC_017098.1"/>
</dbReference>
<dbReference type="Pfam" id="PF01212">
    <property type="entry name" value="Beta_elim_lyase"/>
    <property type="match status" value="1"/>
</dbReference>
<dbReference type="EMBL" id="CP003282">
    <property type="protein sequence ID" value="AFG36465.1"/>
    <property type="molecule type" value="Genomic_DNA"/>
</dbReference>
<comment type="cofactor">
    <cofactor evidence="1">
        <name>pyridoxal 5'-phosphate</name>
        <dbReference type="ChEBI" id="CHEBI:597326"/>
    </cofactor>
</comment>
<dbReference type="AlphaFoldDB" id="H9UG22"/>
<accession>H9UG22</accession>
<dbReference type="Proteomes" id="UP000007383">
    <property type="component" value="Chromosome"/>
</dbReference>
<dbReference type="PATRIC" id="fig|889378.3.peg.363"/>
<feature type="domain" description="Aromatic amino acid beta-eliminating lyase/threonine aldolase" evidence="4">
    <location>
        <begin position="6"/>
        <end position="285"/>
    </location>
</feature>
<evidence type="ECO:0000256" key="1">
    <source>
        <dbReference type="ARBA" id="ARBA00001933"/>
    </source>
</evidence>
<dbReference type="HOGENOM" id="CLU_049619_0_0_12"/>
<organism evidence="5 6">
    <name type="scientific">Spirochaeta africana (strain ATCC 700263 / DSM 8902 / Z-7692)</name>
    <dbReference type="NCBI Taxonomy" id="889378"/>
    <lineage>
        <taxon>Bacteria</taxon>
        <taxon>Pseudomonadati</taxon>
        <taxon>Spirochaetota</taxon>
        <taxon>Spirochaetia</taxon>
        <taxon>Spirochaetales</taxon>
        <taxon>Spirochaetaceae</taxon>
        <taxon>Spirochaeta</taxon>
    </lineage>
</organism>
<name>H9UG22_SPIAZ</name>
<gene>
    <name evidence="5" type="ordered locus">Spiaf_0360</name>
</gene>
<dbReference type="InterPro" id="IPR015424">
    <property type="entry name" value="PyrdxlP-dep_Trfase"/>
</dbReference>
<dbReference type="GO" id="GO:0016829">
    <property type="term" value="F:lyase activity"/>
    <property type="evidence" value="ECO:0007669"/>
    <property type="project" value="InterPro"/>
</dbReference>